<reference evidence="3 5" key="3">
    <citation type="submission" date="2019-12" db="EMBL/GenBank/DDBJ databases">
        <title>Whole-genome sequencing of Allorhizobium vitis.</title>
        <authorList>
            <person name="Gan H.M."/>
            <person name="Szegedi E."/>
            <person name="Burr T."/>
            <person name="Savka M.A."/>
        </authorList>
    </citation>
    <scope>NUCLEOTIDE SEQUENCE [LARGE SCALE GENOMIC DNA]</scope>
    <source>
        <strain evidence="3 5">CG989</strain>
    </source>
</reference>
<dbReference type="EMBL" id="WPHM01000013">
    <property type="protein sequence ID" value="MUZ60003.1"/>
    <property type="molecule type" value="Genomic_DNA"/>
</dbReference>
<reference evidence="1 6" key="1">
    <citation type="submission" date="2018-08" db="EMBL/GenBank/DDBJ databases">
        <title>Genome sequencing of Agrobacterium vitis strain ICMP 10754.</title>
        <authorList>
            <person name="Visnovsky S.B."/>
            <person name="Pitman A.R."/>
        </authorList>
    </citation>
    <scope>NUCLEOTIDE SEQUENCE [LARGE SCALE GENOMIC DNA]</scope>
    <source>
        <strain evidence="1 6">ICMP 10754</strain>
    </source>
</reference>
<dbReference type="Proteomes" id="UP000436692">
    <property type="component" value="Unassembled WGS sequence"/>
</dbReference>
<accession>A0A109CZY0</accession>
<dbReference type="GeneID" id="60682256"/>
<dbReference type="Proteomes" id="UP000175993">
    <property type="component" value="Unassembled WGS sequence"/>
</dbReference>
<dbReference type="EMBL" id="MBEV02000008">
    <property type="protein sequence ID" value="MUP06340.1"/>
    <property type="molecule type" value="Genomic_DNA"/>
</dbReference>
<organism evidence="1 6">
    <name type="scientific">Agrobacterium vitis</name>
    <name type="common">Rhizobium vitis</name>
    <dbReference type="NCBI Taxonomy" id="373"/>
    <lineage>
        <taxon>Bacteria</taxon>
        <taxon>Pseudomonadati</taxon>
        <taxon>Pseudomonadota</taxon>
        <taxon>Alphaproteobacteria</taxon>
        <taxon>Hyphomicrobiales</taxon>
        <taxon>Rhizobiaceae</taxon>
        <taxon>Rhizobium/Agrobacterium group</taxon>
        <taxon>Agrobacterium</taxon>
    </lineage>
</organism>
<protein>
    <submittedName>
        <fullName evidence="1">DUF177 domain-containing protein</fullName>
    </submittedName>
</protein>
<evidence type="ECO:0000313" key="1">
    <source>
        <dbReference type="EMBL" id="KAA3532333.1"/>
    </source>
</evidence>
<dbReference type="InterPro" id="IPR003772">
    <property type="entry name" value="YceD"/>
</dbReference>
<dbReference type="Proteomes" id="UP000436911">
    <property type="component" value="Unassembled WGS sequence"/>
</dbReference>
<dbReference type="Pfam" id="PF02620">
    <property type="entry name" value="YceD"/>
    <property type="match status" value="1"/>
</dbReference>
<evidence type="ECO:0000313" key="3">
    <source>
        <dbReference type="EMBL" id="MUZ60003.1"/>
    </source>
</evidence>
<dbReference type="EMBL" id="QUSG01000001">
    <property type="protein sequence ID" value="KAA3532333.1"/>
    <property type="molecule type" value="Genomic_DNA"/>
</dbReference>
<name>A0A109CZY0_AGRVI</name>
<dbReference type="OrthoDB" id="8443793at2"/>
<sequence>MKSQGQTLANTPFSYHVKVGHVSANAVRVRLEANDAERQGLAQLWKVLAVRSLKAELQISRWKRDGVRIKGVVEGEIEQACVVTLEPVLTQISEQVEQVFVPEGSKLARIVLDGQGEMVLDPDGPDAPEPFVGDTIDAGALVAEFAAMAIDPYPRKPGVEFSGHNEDTGAQIIRPSPFAALKDWKKD</sequence>
<reference evidence="2 4" key="2">
    <citation type="submission" date="2019-11" db="EMBL/GenBank/DDBJ databases">
        <title>Whole-genome sequencing of Allorhizobium vitis.</title>
        <authorList>
            <person name="Gan H.M."/>
            <person name="Savka M.A."/>
        </authorList>
    </citation>
    <scope>NUCLEOTIDE SEQUENCE [LARGE SCALE GENOMIC DNA]</scope>
    <source>
        <strain evidence="2 4">AB4</strain>
    </source>
</reference>
<comment type="caution">
    <text evidence="1">The sequence shown here is derived from an EMBL/GenBank/DDBJ whole genome shotgun (WGS) entry which is preliminary data.</text>
</comment>
<dbReference type="AlphaFoldDB" id="A0A109CZY0"/>
<evidence type="ECO:0000313" key="6">
    <source>
        <dbReference type="Proteomes" id="UP000436911"/>
    </source>
</evidence>
<evidence type="ECO:0000313" key="5">
    <source>
        <dbReference type="Proteomes" id="UP000436692"/>
    </source>
</evidence>
<evidence type="ECO:0000313" key="2">
    <source>
        <dbReference type="EMBL" id="MUP06340.1"/>
    </source>
</evidence>
<evidence type="ECO:0000313" key="4">
    <source>
        <dbReference type="Proteomes" id="UP000175993"/>
    </source>
</evidence>
<dbReference type="RefSeq" id="WP_060715802.1">
    <property type="nucleotide sequence ID" value="NZ_CP055265.1"/>
</dbReference>
<proteinExistence type="predicted"/>
<gene>
    <name evidence="2" type="ORF">BBI04_016160</name>
    <name evidence="1" type="ORF">DXT89_03070</name>
    <name evidence="3" type="ORF">GOZ95_21405</name>
</gene>